<feature type="domain" description="LytR/CpsA/Psr regulator C-terminal" evidence="1">
    <location>
        <begin position="57"/>
        <end position="144"/>
    </location>
</feature>
<dbReference type="RefSeq" id="WP_344148190.1">
    <property type="nucleotide sequence ID" value="NZ_BAAAQR010000002.1"/>
</dbReference>
<dbReference type="EMBL" id="BAAAQR010000002">
    <property type="protein sequence ID" value="GAA2139764.1"/>
    <property type="molecule type" value="Genomic_DNA"/>
</dbReference>
<evidence type="ECO:0000313" key="2">
    <source>
        <dbReference type="EMBL" id="GAA2139764.1"/>
    </source>
</evidence>
<reference evidence="2 3" key="1">
    <citation type="journal article" date="2019" name="Int. J. Syst. Evol. Microbiol.">
        <title>The Global Catalogue of Microorganisms (GCM) 10K type strain sequencing project: providing services to taxonomists for standard genome sequencing and annotation.</title>
        <authorList>
            <consortium name="The Broad Institute Genomics Platform"/>
            <consortium name="The Broad Institute Genome Sequencing Center for Infectious Disease"/>
            <person name="Wu L."/>
            <person name="Ma J."/>
        </authorList>
    </citation>
    <scope>NUCLEOTIDE SEQUENCE [LARGE SCALE GENOMIC DNA]</scope>
    <source>
        <strain evidence="2 3">JCM 16022</strain>
    </source>
</reference>
<gene>
    <name evidence="2" type="ORF">GCM10009844_08800</name>
</gene>
<evidence type="ECO:0000259" key="1">
    <source>
        <dbReference type="Pfam" id="PF13399"/>
    </source>
</evidence>
<dbReference type="InterPro" id="IPR027381">
    <property type="entry name" value="LytR/CpsA/Psr_C"/>
</dbReference>
<dbReference type="Pfam" id="PF13399">
    <property type="entry name" value="LytR_C"/>
    <property type="match status" value="1"/>
</dbReference>
<accession>A0ABN2ZBR8</accession>
<evidence type="ECO:0000313" key="3">
    <source>
        <dbReference type="Proteomes" id="UP001501771"/>
    </source>
</evidence>
<keyword evidence="3" id="KW-1185">Reference proteome</keyword>
<name>A0ABN2ZBR8_9ACTN</name>
<protein>
    <recommendedName>
        <fullName evidence="1">LytR/CpsA/Psr regulator C-terminal domain-containing protein</fullName>
    </recommendedName>
</protein>
<dbReference type="Gene3D" id="3.30.70.2390">
    <property type="match status" value="1"/>
</dbReference>
<proteinExistence type="predicted"/>
<comment type="caution">
    <text evidence="2">The sequence shown here is derived from an EMBL/GenBank/DDBJ whole genome shotgun (WGS) entry which is preliminary data.</text>
</comment>
<sequence>MRAGVRSAATMAVLVGVLLLGAMWGWSAVTAPFPGKADAPVCEAKAVAKGDKVYPAQVVVSVYNAGSRLGLASRTMELLTGGGFHEGDSGNAPEGTKVPVVQIWTTEPRNPATRLVESRLGPAHKVVKKDGPGAGVTVIVGDGFHKLVRGPRFVVARADTEICAPPLN</sequence>
<organism evidence="2 3">
    <name type="scientific">Nocardioides koreensis</name>
    <dbReference type="NCBI Taxonomy" id="433651"/>
    <lineage>
        <taxon>Bacteria</taxon>
        <taxon>Bacillati</taxon>
        <taxon>Actinomycetota</taxon>
        <taxon>Actinomycetes</taxon>
        <taxon>Propionibacteriales</taxon>
        <taxon>Nocardioidaceae</taxon>
        <taxon>Nocardioides</taxon>
    </lineage>
</organism>
<dbReference type="Proteomes" id="UP001501771">
    <property type="component" value="Unassembled WGS sequence"/>
</dbReference>